<evidence type="ECO:0000256" key="1">
    <source>
        <dbReference type="SAM" id="SignalP"/>
    </source>
</evidence>
<organism evidence="2 3">
    <name type="scientific">Teladorsagia circumcincta</name>
    <name type="common">Brown stomach worm</name>
    <name type="synonym">Ostertagia circumcincta</name>
    <dbReference type="NCBI Taxonomy" id="45464"/>
    <lineage>
        <taxon>Eukaryota</taxon>
        <taxon>Metazoa</taxon>
        <taxon>Ecdysozoa</taxon>
        <taxon>Nematoda</taxon>
        <taxon>Chromadorea</taxon>
        <taxon>Rhabditida</taxon>
        <taxon>Rhabditina</taxon>
        <taxon>Rhabditomorpha</taxon>
        <taxon>Strongyloidea</taxon>
        <taxon>Trichostrongylidae</taxon>
        <taxon>Teladorsagia</taxon>
    </lineage>
</organism>
<keyword evidence="1" id="KW-0732">Signal</keyword>
<accession>A0A2G9UJI4</accession>
<dbReference type="EMBL" id="KZ346473">
    <property type="protein sequence ID" value="PIO69902.1"/>
    <property type="molecule type" value="Genomic_DNA"/>
</dbReference>
<gene>
    <name evidence="2" type="ORF">TELCIR_08264</name>
</gene>
<feature type="signal peptide" evidence="1">
    <location>
        <begin position="1"/>
        <end position="21"/>
    </location>
</feature>
<dbReference type="AlphaFoldDB" id="A0A2G9UJI4"/>
<keyword evidence="3" id="KW-1185">Reference proteome</keyword>
<protein>
    <recommendedName>
        <fullName evidence="4">C-type lectin domain-containing protein</fullName>
    </recommendedName>
</protein>
<dbReference type="Proteomes" id="UP000230423">
    <property type="component" value="Unassembled WGS sequence"/>
</dbReference>
<feature type="chain" id="PRO_5013735529" description="C-type lectin domain-containing protein" evidence="1">
    <location>
        <begin position="22"/>
        <end position="105"/>
    </location>
</feature>
<reference evidence="2 3" key="1">
    <citation type="submission" date="2015-09" db="EMBL/GenBank/DDBJ databases">
        <title>Draft genome of the parasitic nematode Teladorsagia circumcincta isolate WARC Sus (inbred).</title>
        <authorList>
            <person name="Mitreva M."/>
        </authorList>
    </citation>
    <scope>NUCLEOTIDE SEQUENCE [LARGE SCALE GENOMIC DNA]</scope>
    <source>
        <strain evidence="2 3">S</strain>
    </source>
</reference>
<proteinExistence type="predicted"/>
<evidence type="ECO:0008006" key="4">
    <source>
        <dbReference type="Google" id="ProtNLM"/>
    </source>
</evidence>
<sequence>MLFVCFIRLFVGLSGVVLTLAVYIDEATIAKAKNGEWIPLPNGSEEDMIKVVRTTVLGKVKFTYEQLEEFCENEDSHFASLSSKEEQEFATVAIDDDTAPYTHKY</sequence>
<evidence type="ECO:0000313" key="3">
    <source>
        <dbReference type="Proteomes" id="UP000230423"/>
    </source>
</evidence>
<name>A0A2G9UJI4_TELCI</name>
<evidence type="ECO:0000313" key="2">
    <source>
        <dbReference type="EMBL" id="PIO69902.1"/>
    </source>
</evidence>